<dbReference type="InterPro" id="IPR050595">
    <property type="entry name" value="Bact_response_regulator"/>
</dbReference>
<feature type="region of interest" description="Disordered" evidence="3">
    <location>
        <begin position="134"/>
        <end position="154"/>
    </location>
</feature>
<dbReference type="PANTHER" id="PTHR44591">
    <property type="entry name" value="STRESS RESPONSE REGULATOR PROTEIN 1"/>
    <property type="match status" value="1"/>
</dbReference>
<reference evidence="5 6" key="1">
    <citation type="journal article" date="2021" name="bioRxiv">
        <title>Unraveling nitrogen, sulfur and carbon metabolic pathways and microbial community transcriptional responses to substrate deprivation and toxicity stresses in a bioreactor mimicking anoxic brackish coastal sediment conditions.</title>
        <authorList>
            <person name="Martins P.D."/>
            <person name="Echeveste M.J."/>
            <person name="Arshad A."/>
            <person name="Kurth J."/>
            <person name="Ouboter H."/>
            <person name="Jetten M.S.M."/>
            <person name="Welte C.U."/>
        </authorList>
    </citation>
    <scope>NUCLEOTIDE SEQUENCE [LARGE SCALE GENOMIC DNA]</scope>
    <source>
        <strain evidence="5">MAG_38</strain>
    </source>
</reference>
<evidence type="ECO:0000313" key="6">
    <source>
        <dbReference type="Proteomes" id="UP001197609"/>
    </source>
</evidence>
<dbReference type="SMART" id="SM00448">
    <property type="entry name" value="REC"/>
    <property type="match status" value="1"/>
</dbReference>
<evidence type="ECO:0000256" key="1">
    <source>
        <dbReference type="ARBA" id="ARBA00022553"/>
    </source>
</evidence>
<protein>
    <submittedName>
        <fullName evidence="5">Response regulator</fullName>
    </submittedName>
</protein>
<name>A0AAJ1AJQ9_9BACT</name>
<comment type="caution">
    <text evidence="5">The sequence shown here is derived from an EMBL/GenBank/DDBJ whole genome shotgun (WGS) entry which is preliminary data.</text>
</comment>
<dbReference type="Proteomes" id="UP001197609">
    <property type="component" value="Unassembled WGS sequence"/>
</dbReference>
<dbReference type="Pfam" id="PF00072">
    <property type="entry name" value="Response_reg"/>
    <property type="match status" value="1"/>
</dbReference>
<evidence type="ECO:0000256" key="3">
    <source>
        <dbReference type="SAM" id="MobiDB-lite"/>
    </source>
</evidence>
<sequence>MTNYETMMSDQRKVLIVARESSIRQQIFNRISANGYQAVTAERGYDALLTVVEQNVGLVIIDLSIDESAGVKTVEILRKIRPRLPLVVLFGDRSLEAGRQVLQYGVFYYLLKPVDLEELDQIIRIALTSNRQETTGMEQKAQEWRPAGERGGVA</sequence>
<evidence type="ECO:0000259" key="4">
    <source>
        <dbReference type="PROSITE" id="PS50110"/>
    </source>
</evidence>
<proteinExistence type="predicted"/>
<feature type="modified residue" description="4-aspartylphosphate" evidence="2">
    <location>
        <position position="62"/>
    </location>
</feature>
<feature type="domain" description="Response regulatory" evidence="4">
    <location>
        <begin position="13"/>
        <end position="127"/>
    </location>
</feature>
<dbReference type="SUPFAM" id="SSF52172">
    <property type="entry name" value="CheY-like"/>
    <property type="match status" value="1"/>
</dbReference>
<accession>A0AAJ1AJQ9</accession>
<dbReference type="AlphaFoldDB" id="A0AAJ1AJQ9"/>
<dbReference type="InterPro" id="IPR001789">
    <property type="entry name" value="Sig_transdc_resp-reg_receiver"/>
</dbReference>
<evidence type="ECO:0000256" key="2">
    <source>
        <dbReference type="PROSITE-ProRule" id="PRU00169"/>
    </source>
</evidence>
<keyword evidence="1 2" id="KW-0597">Phosphoprotein</keyword>
<organism evidence="5 6">
    <name type="scientific">Candidatus Methylomirabilis tolerans</name>
    <dbReference type="NCBI Taxonomy" id="3123416"/>
    <lineage>
        <taxon>Bacteria</taxon>
        <taxon>Candidatus Methylomirabilota</taxon>
        <taxon>Candidatus Methylomirabilia</taxon>
        <taxon>Candidatus Methylomirabilales</taxon>
        <taxon>Candidatus Methylomirabilaceae</taxon>
        <taxon>Candidatus Methylomirabilis</taxon>
    </lineage>
</organism>
<dbReference type="CDD" id="cd00156">
    <property type="entry name" value="REC"/>
    <property type="match status" value="1"/>
</dbReference>
<dbReference type="EMBL" id="JAIOIU010000162">
    <property type="protein sequence ID" value="MBZ0160894.1"/>
    <property type="molecule type" value="Genomic_DNA"/>
</dbReference>
<dbReference type="GO" id="GO:0000160">
    <property type="term" value="P:phosphorelay signal transduction system"/>
    <property type="evidence" value="ECO:0007669"/>
    <property type="project" value="InterPro"/>
</dbReference>
<gene>
    <name evidence="5" type="ORF">K8G79_12305</name>
</gene>
<dbReference type="Gene3D" id="3.40.50.2300">
    <property type="match status" value="1"/>
</dbReference>
<dbReference type="PANTHER" id="PTHR44591:SF20">
    <property type="entry name" value="PROTEIN PILH"/>
    <property type="match status" value="1"/>
</dbReference>
<dbReference type="PROSITE" id="PS50110">
    <property type="entry name" value="RESPONSE_REGULATORY"/>
    <property type="match status" value="1"/>
</dbReference>
<evidence type="ECO:0000313" key="5">
    <source>
        <dbReference type="EMBL" id="MBZ0160894.1"/>
    </source>
</evidence>
<dbReference type="InterPro" id="IPR011006">
    <property type="entry name" value="CheY-like_superfamily"/>
</dbReference>